<dbReference type="InterPro" id="IPR000912">
    <property type="entry name" value="Herpes_MCP"/>
</dbReference>
<reference evidence="5" key="1">
    <citation type="submission" date="2000-11" db="EMBL/GenBank/DDBJ databases">
        <title>Analysis of the porcine cytomegalovirus major capsid protein gene.</title>
        <authorList>
            <person name="Rupasinghe V."/>
            <person name="Iwatsuki-Horimoto K."/>
            <person name="Tajima T."/>
            <person name="Sugii S."/>
            <person name="Horimoto T."/>
        </authorList>
    </citation>
    <scope>NUCLEOTIDE SEQUENCE</scope>
    <source>
        <strain evidence="5">OF-1</strain>
    </source>
</reference>
<dbReference type="PRINTS" id="PR00235">
    <property type="entry name" value="HSVCAPSIDMCP"/>
</dbReference>
<protein>
    <submittedName>
        <fullName evidence="5">Major capsid protein</fullName>
    </submittedName>
</protein>
<proteinExistence type="predicted"/>
<keyword evidence="2" id="KW-1048">Host nucleus</keyword>
<dbReference type="GO" id="GO:0039622">
    <property type="term" value="C:T=16 icosahedral viral capsid"/>
    <property type="evidence" value="ECO:0007669"/>
    <property type="project" value="UniProtKB-KW"/>
</dbReference>
<dbReference type="Pfam" id="PF03122">
    <property type="entry name" value="Herpes_MCP"/>
    <property type="match status" value="1"/>
</dbReference>
<dbReference type="EMBL" id="AB051069">
    <property type="protein sequence ID" value="BAB40660.1"/>
    <property type="molecule type" value="Genomic_DNA"/>
</dbReference>
<sequence length="1341" mass="151458">MEDWRATELLPKQVTSLDTISNIKTSTGEELFDNFRLYYGDDPSKYNISFEAILGIYCNRIEWINFFQTAIACGAHAIKFDDLNRMTLGKMLFFIQVPKIATGNGVTAPKQTTILVTKYTEKHPISIPFEISAACLTHLRETFENTILDKILNTEALNTVLRAIKNSADALERGLINTFMNVLINKAPPQFILNTLLEHNFSGRQTISRVQRANVLQSFKSNFLNTLFILNRTNNIVSIQRFLVNMVNSVTESILNNPSTYKSSDENIFGSGWVTSFNTMQTLTSVLSSLLKKVPVSAPVSYGKFVLGADNAVNAIAHQAIMADFTEYARRAGTAAQEIAVLRGVRQHQVTPRQIPLTVARIGEKTVLMEQLEKVYKNTDMKNPLEQEIEITFFFPLGLYLLEDSNYSTVDQQITVKNEVEVELPTSVFFCNKDNVIEKIEYSDILKTLCHPAVNDTALDIKIFVEAPVPTGEQFEKLCKVEHVRERPGNILKSLFNIYEAQEEMPKSTNMMKSELSCSDFFKPENLTMITELHPMFDFTYLQVNRETQPICTPRIMLGNIPQPLAPASFHESRAKQIASINKISGVQFEATIQILNDSLSCDSYPELAYILEMLVHGNKIAFRVLRNVVLQCIRYWYSTNSILLFCNSCDMIALIRVSSGDDLLPPTVYNHYRNIVSLVRTVKKMLSVANANEHIGGEPACNYLNGLFDPRLFPPFLHTMPRNDPNVILQTDDVPLTANTIKQRNYELSDLGRMNNIDTTEVYADADTPSQENLILRKIYYFCVIPALTNNHLCGAGVDIKNFILDFFYCEPFICPDEVFHQQVVQNDVLLTLIQDATGTDLGMLRYRKRDIKSYLFHDGRTPKIVQIEGTLDPAQRHGHAMDFHSLHYALYNGLCLINPVRHLKNYFIPIPICSFYANPGICAAMSTSIRAYLNAFPHYHRCDGGFPLPQPLAQEYYNWHRSPFFLYSASCANNFLSVITLAAMHFKLSPISTAIQSRRKIHPGYSVTLVRTDVFETDNILYTSKLSTGIILNNPIVTREEKVIASVFHVSQNLNFVDMGLGFGSTSCCSSLKRVKTDMGAKCQNLFKTFPLHAYPNRDVNNWIRNTIGVDQKAFSETEALNILTFGNISHEDKSLLLYGQQSTCEAIITPVTANPNNFKHMANPRGRSSCMMGTEPHDEEMALRALYDHSNTDSKELISTFNPWASQRGSLGDVLYNRKHRERLGHNPSIYSPCSQFFTTSDILTYNKFLFSAINEYCSKSKTCIDGDSETQYVCVEGTKNMVRKPCTFFQEAIPLHSASSQALLETRLKNKNVTTSETHFGNLAIGETIPFSSILSA</sequence>
<evidence type="ECO:0000256" key="4">
    <source>
        <dbReference type="ARBA" id="ARBA00022844"/>
    </source>
</evidence>
<dbReference type="InterPro" id="IPR023233">
    <property type="entry name" value="Herpes_MCP_upper_sf"/>
</dbReference>
<name>Q998F6_9BETA</name>
<keyword evidence="4" id="KW-0946">Virion</keyword>
<keyword evidence="3" id="KW-1147">T=16 icosahedral capsid protein</keyword>
<evidence type="ECO:0000256" key="3">
    <source>
        <dbReference type="ARBA" id="ARBA00022680"/>
    </source>
</evidence>
<organism evidence="5">
    <name type="scientific">Suid betaherpesvirus 2</name>
    <dbReference type="NCBI Taxonomy" id="1608255"/>
    <lineage>
        <taxon>Viruses</taxon>
        <taxon>Duplodnaviria</taxon>
        <taxon>Heunggongvirae</taxon>
        <taxon>Peploviricota</taxon>
        <taxon>Herviviricetes</taxon>
        <taxon>Herpesvirales</taxon>
        <taxon>Orthoherpesviridae</taxon>
        <taxon>Betaherpesvirinae</taxon>
        <taxon>Roseolovirus</taxon>
        <taxon>Roseolovirus suidbeta2</taxon>
    </lineage>
</organism>
<evidence type="ECO:0000256" key="2">
    <source>
        <dbReference type="ARBA" id="ARBA00022562"/>
    </source>
</evidence>
<keyword evidence="1" id="KW-0167">Capsid protein</keyword>
<dbReference type="GO" id="GO:0005198">
    <property type="term" value="F:structural molecule activity"/>
    <property type="evidence" value="ECO:0007669"/>
    <property type="project" value="InterPro"/>
</dbReference>
<accession>Q998F6</accession>
<evidence type="ECO:0000256" key="1">
    <source>
        <dbReference type="ARBA" id="ARBA00022561"/>
    </source>
</evidence>
<evidence type="ECO:0000313" key="5">
    <source>
        <dbReference type="EMBL" id="BAB40660.1"/>
    </source>
</evidence>
<dbReference type="SUPFAM" id="SSF103417">
    <property type="entry name" value="Major capsid protein VP5"/>
    <property type="match status" value="1"/>
</dbReference>